<feature type="domain" description="Helicase C-terminal" evidence="3">
    <location>
        <begin position="1443"/>
        <end position="1581"/>
    </location>
</feature>
<feature type="region of interest" description="Disordered" evidence="1">
    <location>
        <begin position="1160"/>
        <end position="1180"/>
    </location>
</feature>
<evidence type="ECO:0000313" key="5">
    <source>
        <dbReference type="Proteomes" id="UP001622690"/>
    </source>
</evidence>
<dbReference type="PROSITE" id="PS51194">
    <property type="entry name" value="HELICASE_CTER"/>
    <property type="match status" value="1"/>
</dbReference>
<feature type="domain" description="Helicase ATP-binding" evidence="2">
    <location>
        <begin position="1199"/>
        <end position="1372"/>
    </location>
</feature>
<protein>
    <submittedName>
        <fullName evidence="4">Helicase-related protein</fullName>
    </submittedName>
</protein>
<keyword evidence="4" id="KW-0547">Nucleotide-binding</keyword>
<dbReference type="SUPFAM" id="SSF52540">
    <property type="entry name" value="P-loop containing nucleoside triphosphate hydrolases"/>
    <property type="match status" value="1"/>
</dbReference>
<dbReference type="Proteomes" id="UP001622690">
    <property type="component" value="Chromosome"/>
</dbReference>
<dbReference type="InterPro" id="IPR050742">
    <property type="entry name" value="Helicase_Restrict-Modif_Enz"/>
</dbReference>
<dbReference type="InterPro" id="IPR014001">
    <property type="entry name" value="Helicase_ATP-bd"/>
</dbReference>
<dbReference type="InterPro" id="IPR006935">
    <property type="entry name" value="Helicase/UvrB_N"/>
</dbReference>
<gene>
    <name evidence="4" type="ORF">OHU27_00125</name>
</gene>
<dbReference type="SMART" id="SM00490">
    <property type="entry name" value="HELICc"/>
    <property type="match status" value="1"/>
</dbReference>
<organism evidence="4 5">
    <name type="scientific">Streptomyces nigra</name>
    <dbReference type="NCBI Taxonomy" id="1827580"/>
    <lineage>
        <taxon>Bacteria</taxon>
        <taxon>Bacillati</taxon>
        <taxon>Actinomycetota</taxon>
        <taxon>Actinomycetes</taxon>
        <taxon>Kitasatosporales</taxon>
        <taxon>Streptomycetaceae</taxon>
        <taxon>Streptomyces</taxon>
    </lineage>
</organism>
<dbReference type="Pfam" id="PF00271">
    <property type="entry name" value="Helicase_C"/>
    <property type="match status" value="1"/>
</dbReference>
<dbReference type="SUPFAM" id="SSF55874">
    <property type="entry name" value="ATPase domain of HSP90 chaperone/DNA topoisomerase II/histidine kinase"/>
    <property type="match status" value="1"/>
</dbReference>
<sequence length="1587" mass="176210">MITHIEKLYFPEQPGGCFYMSISSPEAVDVVKVVQDLSKRVLNVYRADPGHVLEHANNERRITQGGYGERQIYELVQNGADENMGRSPGDVGTIHVLLTANRLYCANTGTPMTPAGADTILRMAVSRKRTGKIGRFGVGVKSVLSVSDTPRFYSASGSFGFDKKWSARVIREAVPGLSVQDPTPVLRMAQPLDLDAERRRDELLDELMAWASTTVVLPLHDGADGRLGRDIVNFPSHFMLFSPHMDRLVLEDTRAGHELRREITQETRGVEHRVVEQRNEALHSSERWFVFSVDHEPSPTAARTAGELHDRPVVTISWAVPDKGVPQRGKRGTFWAYFPTHYDTTLTGILNAPWKTPEDRQNLTKSDFNEELVTRAAELVVDSIPNLFEEKDPGSYLTLLTARGREASQWGDEMLSQKVLQVAARRPSLPDQDGFLRLPKQLRLHPENLAPGWLERWASHPGRPKNWCHHSVESRERRSRARDILEQAHVAPSSLREWLEALVSDRSVEGATCALKLAASIVETGNQLQAAEVRDAKILLTERGDFRSPSAGRVFRRHGGVRLPNETTVYLHDAIAQDPEVLHALQVLGVEEANPAGRLRAAVTSGFARYRNNDWEDFWALARTVEGDEMVTVVKERHPEPESVLKVCTATGQFRFVRDCILAGPVVPENGQRDASVLIDPVFHAADTEVLKALGAVDRPLPRMSPRSDAWFNDYSGVVYNRFCASLSPRVSRPRPSSVSLIGQDPPGPLHLLAELSADGRAAFTRELPDLGMVPDWRCMRTSGQGDVLRVESPLVWMLREQGMLGTSIGVRRPHAAVSPELDVDGRLLPVAEVAVAYARALGLPSKIHDVPASLWSELAERADSGTDAAFVGGAYAFLATSAPAGTLEDGRLFRCRVGENWEMQHSKSIAVTFEEDQYEVLLRERVPALLVPTDADAHLLVDRFRFRVPSDLLVEEIHSVPLTEPVPVTDVFPRLRQVLPRGAAWKLAHCSELVRIVRGPQEGRREQALTETLDGLTVLLCGERDEESTLQALDRLLGLRLGAEGCRGLLRQQARDRDDKRLLMVRQEADLSKKLLLAVGDGRLIDELPPGLALADAELRKVPVDGLRAAELLLAAHGEDVLRVLAPALAEAGFNVPQMWTGGSTARSFVRTYGFPESWAGDPQTPGSPNPYETVPGPRKPLKLHTYQETLVQRMYDHLAQGEEKRAMLQIPTGSGKTRIAAEAGVRALRDGLLDGPILWISQSQELAEQAIETWAYVWQTEGTVQPLRITRLWGGIPDAVPVADGPQVVVAIDDTAVNRLPKEDYAWLRECALVIVDEAHFAVPKTYTRILDALGIDQYRTSRHLIGLTATAFRGDSDDETRTLASRFGHKRLDFGVFDNDDAYRHLQSLKVLAEVEHEELPGGSYVLSSKQVAEIQRTHAMALPADVVSRLAKDVERTRRIVDRIEELPSDWPVLVFATSVEHAQVLAALLQDRGITAASIEGRTPPSIRRRRIAAFKDNRIRVLTNYKVLTQGFDAPAVRAVVVARPTFSPNTYIQMIGRGLRGELNGGKESCLILNVADNIENFGRGLAYTRMEHLWHGETR</sequence>
<dbReference type="GO" id="GO:0004386">
    <property type="term" value="F:helicase activity"/>
    <property type="evidence" value="ECO:0007669"/>
    <property type="project" value="UniProtKB-KW"/>
</dbReference>
<dbReference type="NCBIfam" id="NF047352">
    <property type="entry name" value="P_loop_sacsin"/>
    <property type="match status" value="1"/>
</dbReference>
<dbReference type="PANTHER" id="PTHR47396">
    <property type="entry name" value="TYPE I RESTRICTION ENZYME ECOKI R PROTEIN"/>
    <property type="match status" value="1"/>
</dbReference>
<accession>A0ABZ1IP58</accession>
<keyword evidence="5" id="KW-1185">Reference proteome</keyword>
<dbReference type="InterPro" id="IPR036890">
    <property type="entry name" value="HATPase_C_sf"/>
</dbReference>
<dbReference type="InterPro" id="IPR027417">
    <property type="entry name" value="P-loop_NTPase"/>
</dbReference>
<reference evidence="4 5" key="1">
    <citation type="submission" date="2022-10" db="EMBL/GenBank/DDBJ databases">
        <title>The complete genomes of actinobacterial strains from the NBC collection.</title>
        <authorList>
            <person name="Joergensen T.S."/>
            <person name="Alvarez Arevalo M."/>
            <person name="Sterndorff E.B."/>
            <person name="Faurdal D."/>
            <person name="Vuksanovic O."/>
            <person name="Mourched A.-S."/>
            <person name="Charusanti P."/>
            <person name="Shaw S."/>
            <person name="Blin K."/>
            <person name="Weber T."/>
        </authorList>
    </citation>
    <scope>NUCLEOTIDE SEQUENCE [LARGE SCALE GENOMIC DNA]</scope>
    <source>
        <strain evidence="4 5">NBC_00206</strain>
    </source>
</reference>
<keyword evidence="4" id="KW-0378">Hydrolase</keyword>
<dbReference type="PANTHER" id="PTHR47396:SF1">
    <property type="entry name" value="ATP-DEPENDENT HELICASE IRC3-RELATED"/>
    <property type="match status" value="1"/>
</dbReference>
<keyword evidence="4" id="KW-0067">ATP-binding</keyword>
<evidence type="ECO:0000259" key="3">
    <source>
        <dbReference type="PROSITE" id="PS51194"/>
    </source>
</evidence>
<dbReference type="RefSeq" id="WP_406255869.1">
    <property type="nucleotide sequence ID" value="NZ_CP108125.1"/>
</dbReference>
<dbReference type="InterPro" id="IPR001650">
    <property type="entry name" value="Helicase_C-like"/>
</dbReference>
<dbReference type="Pfam" id="PF04851">
    <property type="entry name" value="ResIII"/>
    <property type="match status" value="1"/>
</dbReference>
<keyword evidence="4" id="KW-0347">Helicase</keyword>
<dbReference type="PROSITE" id="PS51192">
    <property type="entry name" value="HELICASE_ATP_BIND_1"/>
    <property type="match status" value="1"/>
</dbReference>
<dbReference type="SMART" id="SM00487">
    <property type="entry name" value="DEXDc"/>
    <property type="match status" value="1"/>
</dbReference>
<evidence type="ECO:0000313" key="4">
    <source>
        <dbReference type="EMBL" id="WTO80917.1"/>
    </source>
</evidence>
<dbReference type="Gene3D" id="3.40.50.300">
    <property type="entry name" value="P-loop containing nucleotide triphosphate hydrolases"/>
    <property type="match status" value="2"/>
</dbReference>
<dbReference type="EMBL" id="CP108125">
    <property type="protein sequence ID" value="WTO80917.1"/>
    <property type="molecule type" value="Genomic_DNA"/>
</dbReference>
<proteinExistence type="predicted"/>
<evidence type="ECO:0000256" key="1">
    <source>
        <dbReference type="SAM" id="MobiDB-lite"/>
    </source>
</evidence>
<evidence type="ECO:0000259" key="2">
    <source>
        <dbReference type="PROSITE" id="PS51192"/>
    </source>
</evidence>
<name>A0ABZ1IP58_9ACTN</name>